<dbReference type="Proteomes" id="UP000319578">
    <property type="component" value="Unassembled WGS sequence"/>
</dbReference>
<dbReference type="InterPro" id="IPR036582">
    <property type="entry name" value="Mao_N_sf"/>
</dbReference>
<keyword evidence="4" id="KW-1185">Reference proteome</keyword>
<dbReference type="SUPFAM" id="SSF55383">
    <property type="entry name" value="Copper amine oxidase, domain N"/>
    <property type="match status" value="1"/>
</dbReference>
<evidence type="ECO:0000313" key="3">
    <source>
        <dbReference type="EMBL" id="GED72565.1"/>
    </source>
</evidence>
<evidence type="ECO:0000259" key="2">
    <source>
        <dbReference type="Pfam" id="PF07833"/>
    </source>
</evidence>
<dbReference type="EMBL" id="BJON01000031">
    <property type="protein sequence ID" value="GED72565.1"/>
    <property type="molecule type" value="Genomic_DNA"/>
</dbReference>
<proteinExistence type="predicted"/>
<reference evidence="3 4" key="1">
    <citation type="submission" date="2019-06" db="EMBL/GenBank/DDBJ databases">
        <title>Whole genome shotgun sequence of Brevibacillus reuszeri NBRC 15719.</title>
        <authorList>
            <person name="Hosoyama A."/>
            <person name="Uohara A."/>
            <person name="Ohji S."/>
            <person name="Ichikawa N."/>
        </authorList>
    </citation>
    <scope>NUCLEOTIDE SEQUENCE [LARGE SCALE GENOMIC DNA]</scope>
    <source>
        <strain evidence="3 4">NBRC 15719</strain>
    </source>
</reference>
<name>A0ABQ0TXK9_9BACL</name>
<feature type="signal peptide" evidence="1">
    <location>
        <begin position="1"/>
        <end position="19"/>
    </location>
</feature>
<protein>
    <recommendedName>
        <fullName evidence="2">Copper amine oxidase-like N-terminal domain-containing protein</fullName>
    </recommendedName>
</protein>
<feature type="domain" description="Copper amine oxidase-like N-terminal" evidence="2">
    <location>
        <begin position="190"/>
        <end position="297"/>
    </location>
</feature>
<keyword evidence="1" id="KW-0732">Signal</keyword>
<evidence type="ECO:0000256" key="1">
    <source>
        <dbReference type="SAM" id="SignalP"/>
    </source>
</evidence>
<evidence type="ECO:0000313" key="4">
    <source>
        <dbReference type="Proteomes" id="UP000319578"/>
    </source>
</evidence>
<accession>A0ABQ0TXK9</accession>
<dbReference type="RefSeq" id="WP_049739002.1">
    <property type="nucleotide sequence ID" value="NZ_BJON01000031.1"/>
</dbReference>
<sequence>MRKLFASLLCFMVFFTLLAETTTVSAQASAPNGYSVTSDFLTFASQGKIKGFPVFLGMKRADLIKLWGQPTNETINYTEYDPNPISAPFNKNPTKCVKCQFRTLLFIDYNNVVDSITIPIKPTTKQSLITLLGKPKEIHQTESGTTDYVYQAGNVEAHFSGDEETDYIYDVWLTTTLQSRNAAFPIKVFVDGKQVLFVDHPTTLINGTLYIPVPEIIYQLGGELNYNPQNGDNSIGMTLKNSYAEFISGTNKYVLNNKAGFMKQQTTSVNKRILIPFADFARIFNVKYSWDGNKKILNIFTK</sequence>
<comment type="caution">
    <text evidence="3">The sequence shown here is derived from an EMBL/GenBank/DDBJ whole genome shotgun (WGS) entry which is preliminary data.</text>
</comment>
<feature type="chain" id="PRO_5046140366" description="Copper amine oxidase-like N-terminal domain-containing protein" evidence="1">
    <location>
        <begin position="20"/>
        <end position="302"/>
    </location>
</feature>
<dbReference type="Pfam" id="PF07833">
    <property type="entry name" value="Cu_amine_oxidN1"/>
    <property type="match status" value="1"/>
</dbReference>
<dbReference type="InterPro" id="IPR012854">
    <property type="entry name" value="Cu_amine_oxidase-like_N"/>
</dbReference>
<organism evidence="3 4">
    <name type="scientific">Brevibacillus reuszeri</name>
    <dbReference type="NCBI Taxonomy" id="54915"/>
    <lineage>
        <taxon>Bacteria</taxon>
        <taxon>Bacillati</taxon>
        <taxon>Bacillota</taxon>
        <taxon>Bacilli</taxon>
        <taxon>Bacillales</taxon>
        <taxon>Paenibacillaceae</taxon>
        <taxon>Brevibacillus</taxon>
    </lineage>
</organism>
<gene>
    <name evidence="3" type="ORF">BRE01_62670</name>
</gene>